<evidence type="ECO:0000313" key="2">
    <source>
        <dbReference type="Proteomes" id="UP000605846"/>
    </source>
</evidence>
<sequence length="99" mass="11167">MSAKTAARCSQTMIERQHAVIVAVTVTSKRRVCRQLALTVVDDDTREELKYRSKRPQNPDGVYEDIFDGSAYKTLVQNHFPGDLDITLGLFVDGFQPHV</sequence>
<proteinExistence type="predicted"/>
<dbReference type="Proteomes" id="UP000605846">
    <property type="component" value="Unassembled WGS sequence"/>
</dbReference>
<dbReference type="EMBL" id="JABAYA010000029">
    <property type="protein sequence ID" value="KAF7729034.1"/>
    <property type="molecule type" value="Genomic_DNA"/>
</dbReference>
<keyword evidence="2" id="KW-1185">Reference proteome</keyword>
<dbReference type="AlphaFoldDB" id="A0A8H7BSB5"/>
<gene>
    <name evidence="1" type="ORF">EC973_005065</name>
</gene>
<accession>A0A8H7BSB5</accession>
<evidence type="ECO:0000313" key="1">
    <source>
        <dbReference type="EMBL" id="KAF7729034.1"/>
    </source>
</evidence>
<reference evidence="1" key="1">
    <citation type="submission" date="2020-01" db="EMBL/GenBank/DDBJ databases">
        <title>Genome Sequencing of Three Apophysomyces-Like Fungal Strains Confirms a Novel Fungal Genus in the Mucoromycota with divergent Burkholderia-like Endosymbiotic Bacteria.</title>
        <authorList>
            <person name="Stajich J.E."/>
            <person name="Macias A.M."/>
            <person name="Carter-House D."/>
            <person name="Lovett B."/>
            <person name="Kasson L.R."/>
            <person name="Berry K."/>
            <person name="Grigoriev I."/>
            <person name="Chang Y."/>
            <person name="Spatafora J."/>
            <person name="Kasson M.T."/>
        </authorList>
    </citation>
    <scope>NUCLEOTIDE SEQUENCE</scope>
    <source>
        <strain evidence="1">NRRL A-21654</strain>
    </source>
</reference>
<name>A0A8H7BSB5_9FUNG</name>
<organism evidence="1 2">
    <name type="scientific">Apophysomyces ossiformis</name>
    <dbReference type="NCBI Taxonomy" id="679940"/>
    <lineage>
        <taxon>Eukaryota</taxon>
        <taxon>Fungi</taxon>
        <taxon>Fungi incertae sedis</taxon>
        <taxon>Mucoromycota</taxon>
        <taxon>Mucoromycotina</taxon>
        <taxon>Mucoromycetes</taxon>
        <taxon>Mucorales</taxon>
        <taxon>Mucorineae</taxon>
        <taxon>Mucoraceae</taxon>
        <taxon>Apophysomyces</taxon>
    </lineage>
</organism>
<dbReference type="OrthoDB" id="2282972at2759"/>
<protein>
    <submittedName>
        <fullName evidence="1">Uncharacterized protein</fullName>
    </submittedName>
</protein>
<comment type="caution">
    <text evidence="1">The sequence shown here is derived from an EMBL/GenBank/DDBJ whole genome shotgun (WGS) entry which is preliminary data.</text>
</comment>